<comment type="caution">
    <text evidence="1">The sequence shown here is derived from an EMBL/GenBank/DDBJ whole genome shotgun (WGS) entry which is preliminary data.</text>
</comment>
<dbReference type="EMBL" id="LBMM01023312">
    <property type="protein sequence ID" value="KMQ82745.1"/>
    <property type="molecule type" value="Genomic_DNA"/>
</dbReference>
<protein>
    <submittedName>
        <fullName evidence="1">Aminopeptidase n</fullName>
    </submittedName>
</protein>
<reference evidence="1 2" key="1">
    <citation type="submission" date="2015-04" db="EMBL/GenBank/DDBJ databases">
        <title>Lasius niger genome sequencing.</title>
        <authorList>
            <person name="Konorov E.A."/>
            <person name="Nikitin M.A."/>
            <person name="Kirill M.V."/>
            <person name="Chang P."/>
        </authorList>
    </citation>
    <scope>NUCLEOTIDE SEQUENCE [LARGE SCALE GENOMIC DNA]</scope>
    <source>
        <tissue evidence="1">Whole</tissue>
    </source>
</reference>
<dbReference type="AlphaFoldDB" id="A0A0J7MQ94"/>
<sequence>MYNKDNHTGTLEQELAKWECIIDRIICPGKANLQLQWHLEDPKERKLSPGWKKWTYCNGLKWADNVTWNKVLHLYEEKFDATILEYLTCSINRNIIINYLEITLEKIISMHMSYYRPEQGIERLLARESAYAVTANVFLSILARNTRYILKDILRNFKKIKHRRVSEIMALTVIINNIYTKEQLDE</sequence>
<organism evidence="1 2">
    <name type="scientific">Lasius niger</name>
    <name type="common">Black garden ant</name>
    <dbReference type="NCBI Taxonomy" id="67767"/>
    <lineage>
        <taxon>Eukaryota</taxon>
        <taxon>Metazoa</taxon>
        <taxon>Ecdysozoa</taxon>
        <taxon>Arthropoda</taxon>
        <taxon>Hexapoda</taxon>
        <taxon>Insecta</taxon>
        <taxon>Pterygota</taxon>
        <taxon>Neoptera</taxon>
        <taxon>Endopterygota</taxon>
        <taxon>Hymenoptera</taxon>
        <taxon>Apocrita</taxon>
        <taxon>Aculeata</taxon>
        <taxon>Formicoidea</taxon>
        <taxon>Formicidae</taxon>
        <taxon>Formicinae</taxon>
        <taxon>Lasius</taxon>
        <taxon>Lasius</taxon>
    </lineage>
</organism>
<dbReference type="Gene3D" id="1.25.50.20">
    <property type="match status" value="1"/>
</dbReference>
<dbReference type="STRING" id="67767.A0A0J7MQ94"/>
<evidence type="ECO:0000313" key="2">
    <source>
        <dbReference type="Proteomes" id="UP000036403"/>
    </source>
</evidence>
<dbReference type="OrthoDB" id="7535542at2759"/>
<feature type="non-terminal residue" evidence="1">
    <location>
        <position position="186"/>
    </location>
</feature>
<keyword evidence="1" id="KW-0645">Protease</keyword>
<dbReference type="GO" id="GO:0004177">
    <property type="term" value="F:aminopeptidase activity"/>
    <property type="evidence" value="ECO:0007669"/>
    <property type="project" value="UniProtKB-KW"/>
</dbReference>
<dbReference type="Proteomes" id="UP000036403">
    <property type="component" value="Unassembled WGS sequence"/>
</dbReference>
<proteinExistence type="predicted"/>
<keyword evidence="1" id="KW-0378">Hydrolase</keyword>
<keyword evidence="1" id="KW-0031">Aminopeptidase</keyword>
<evidence type="ECO:0000313" key="1">
    <source>
        <dbReference type="EMBL" id="KMQ82745.1"/>
    </source>
</evidence>
<dbReference type="PaxDb" id="67767-A0A0J7MQ94"/>
<accession>A0A0J7MQ94</accession>
<gene>
    <name evidence="1" type="ORF">RF55_22000</name>
</gene>
<keyword evidence="2" id="KW-1185">Reference proteome</keyword>
<name>A0A0J7MQ94_LASNI</name>